<name>A0A9W8RUL8_9HYPO</name>
<evidence type="ECO:0000313" key="2">
    <source>
        <dbReference type="Proteomes" id="UP001152049"/>
    </source>
</evidence>
<dbReference type="OrthoDB" id="3660930at2759"/>
<sequence>MNRFSSVTAQATTVTSRHPYHLIDATFRVNQKLTYRTVFNMRIQVLLSAALTAMVVADQWPGAKEKCGRLGPMEWDPNDLPEGVDPGQIRMCADHPMGAGNYWGLGEYLPNWVPRNPLADWDFSGYL</sequence>
<dbReference type="AlphaFoldDB" id="A0A9W8RUL8"/>
<accession>A0A9W8RUL8</accession>
<gene>
    <name evidence="1" type="ORF">NW762_008814</name>
</gene>
<dbReference type="Proteomes" id="UP001152049">
    <property type="component" value="Unassembled WGS sequence"/>
</dbReference>
<proteinExistence type="predicted"/>
<protein>
    <submittedName>
        <fullName evidence="1">Uncharacterized protein</fullName>
    </submittedName>
</protein>
<dbReference type="EMBL" id="JAOQAZ010000018">
    <property type="protein sequence ID" value="KAJ4256718.1"/>
    <property type="molecule type" value="Genomic_DNA"/>
</dbReference>
<comment type="caution">
    <text evidence="1">The sequence shown here is derived from an EMBL/GenBank/DDBJ whole genome shotgun (WGS) entry which is preliminary data.</text>
</comment>
<reference evidence="1" key="1">
    <citation type="submission" date="2022-09" db="EMBL/GenBank/DDBJ databases">
        <title>Fusarium specimens isolated from Avocado Roots.</title>
        <authorList>
            <person name="Stajich J."/>
            <person name="Roper C."/>
            <person name="Heimlech-Rivalta G."/>
        </authorList>
    </citation>
    <scope>NUCLEOTIDE SEQUENCE</scope>
    <source>
        <strain evidence="1">CF00136</strain>
    </source>
</reference>
<organism evidence="1 2">
    <name type="scientific">Fusarium torreyae</name>
    <dbReference type="NCBI Taxonomy" id="1237075"/>
    <lineage>
        <taxon>Eukaryota</taxon>
        <taxon>Fungi</taxon>
        <taxon>Dikarya</taxon>
        <taxon>Ascomycota</taxon>
        <taxon>Pezizomycotina</taxon>
        <taxon>Sordariomycetes</taxon>
        <taxon>Hypocreomycetidae</taxon>
        <taxon>Hypocreales</taxon>
        <taxon>Nectriaceae</taxon>
        <taxon>Fusarium</taxon>
    </lineage>
</organism>
<evidence type="ECO:0000313" key="1">
    <source>
        <dbReference type="EMBL" id="KAJ4256718.1"/>
    </source>
</evidence>
<keyword evidence="2" id="KW-1185">Reference proteome</keyword>